<evidence type="ECO:0000256" key="1">
    <source>
        <dbReference type="SAM" id="SignalP"/>
    </source>
</evidence>
<feature type="chain" id="PRO_5044802112" evidence="1">
    <location>
        <begin position="24"/>
        <end position="242"/>
    </location>
</feature>
<evidence type="ECO:0000313" key="3">
    <source>
        <dbReference type="Proteomes" id="UP001516400"/>
    </source>
</evidence>
<dbReference type="AlphaFoldDB" id="A0ABD2N413"/>
<organism evidence="2 3">
    <name type="scientific">Cryptolaemus montrouzieri</name>
    <dbReference type="NCBI Taxonomy" id="559131"/>
    <lineage>
        <taxon>Eukaryota</taxon>
        <taxon>Metazoa</taxon>
        <taxon>Ecdysozoa</taxon>
        <taxon>Arthropoda</taxon>
        <taxon>Hexapoda</taxon>
        <taxon>Insecta</taxon>
        <taxon>Pterygota</taxon>
        <taxon>Neoptera</taxon>
        <taxon>Endopterygota</taxon>
        <taxon>Coleoptera</taxon>
        <taxon>Polyphaga</taxon>
        <taxon>Cucujiformia</taxon>
        <taxon>Coccinelloidea</taxon>
        <taxon>Coccinellidae</taxon>
        <taxon>Scymninae</taxon>
        <taxon>Scymnini</taxon>
        <taxon>Cryptolaemus</taxon>
    </lineage>
</organism>
<evidence type="ECO:0000313" key="2">
    <source>
        <dbReference type="EMBL" id="KAL3273064.1"/>
    </source>
</evidence>
<gene>
    <name evidence="2" type="ORF">HHI36_014519</name>
</gene>
<protein>
    <submittedName>
        <fullName evidence="2">Uncharacterized protein</fullName>
    </submittedName>
</protein>
<proteinExistence type="predicted"/>
<feature type="signal peptide" evidence="1">
    <location>
        <begin position="1"/>
        <end position="23"/>
    </location>
</feature>
<keyword evidence="1" id="KW-0732">Signal</keyword>
<name>A0ABD2N413_9CUCU</name>
<comment type="caution">
    <text evidence="2">The sequence shown here is derived from an EMBL/GenBank/DDBJ whole genome shotgun (WGS) entry which is preliminary data.</text>
</comment>
<sequence length="242" mass="27904">MEMVLKSGIFAVFLAILVPSNIGFKLQTVVDLVGVSKDVVIGLEKVWDIVENQMDAEMPLPMVDKAERRLFRKINKINTRLDDLSSKVDNVGANTIAALLHTVPERMRLELRLNDLYDYLTRVDVIYSRMEDYVKATHKYERLTLEDFAKSIISHDGSSVINLMERIHTFLVPHGEGLVTSGILGLLVKSFQVRRGSVTQKINRYNLKENRKWILDLTLRTWKIFYVFLFQITTLNYADNLL</sequence>
<dbReference type="Proteomes" id="UP001516400">
    <property type="component" value="Unassembled WGS sequence"/>
</dbReference>
<keyword evidence="3" id="KW-1185">Reference proteome</keyword>
<dbReference type="EMBL" id="JABFTP020000062">
    <property type="protein sequence ID" value="KAL3273064.1"/>
    <property type="molecule type" value="Genomic_DNA"/>
</dbReference>
<accession>A0ABD2N413</accession>
<reference evidence="2 3" key="1">
    <citation type="journal article" date="2021" name="BMC Biol.">
        <title>Horizontally acquired antibacterial genes associated with adaptive radiation of ladybird beetles.</title>
        <authorList>
            <person name="Li H.S."/>
            <person name="Tang X.F."/>
            <person name="Huang Y.H."/>
            <person name="Xu Z.Y."/>
            <person name="Chen M.L."/>
            <person name="Du X.Y."/>
            <person name="Qiu B.Y."/>
            <person name="Chen P.T."/>
            <person name="Zhang W."/>
            <person name="Slipinski A."/>
            <person name="Escalona H.E."/>
            <person name="Waterhouse R.M."/>
            <person name="Zwick A."/>
            <person name="Pang H."/>
        </authorList>
    </citation>
    <scope>NUCLEOTIDE SEQUENCE [LARGE SCALE GENOMIC DNA]</scope>
    <source>
        <strain evidence="2">SYSU2018</strain>
    </source>
</reference>